<gene>
    <name evidence="5" type="ORF">HOP40_05445</name>
</gene>
<evidence type="ECO:0000256" key="3">
    <source>
        <dbReference type="ARBA" id="ARBA00023002"/>
    </source>
</evidence>
<dbReference type="GO" id="GO:0071949">
    <property type="term" value="F:FAD binding"/>
    <property type="evidence" value="ECO:0007669"/>
    <property type="project" value="InterPro"/>
</dbReference>
<keyword evidence="6" id="KW-1185">Reference proteome</keyword>
<dbReference type="InterPro" id="IPR002346">
    <property type="entry name" value="Mopterin_DH_FAD-bd"/>
</dbReference>
<dbReference type="Gene3D" id="3.30.465.10">
    <property type="match status" value="1"/>
</dbReference>
<evidence type="ECO:0000313" key="6">
    <source>
        <dbReference type="Proteomes" id="UP000505377"/>
    </source>
</evidence>
<accession>A0A6M6JBM7</accession>
<feature type="domain" description="FAD-binding PCMH-type" evidence="4">
    <location>
        <begin position="1"/>
        <end position="184"/>
    </location>
</feature>
<dbReference type="InterPro" id="IPR016167">
    <property type="entry name" value="FAD-bd_PCMH_sub1"/>
</dbReference>
<dbReference type="PROSITE" id="PS51387">
    <property type="entry name" value="FAD_PCMH"/>
    <property type="match status" value="1"/>
</dbReference>
<dbReference type="InterPro" id="IPR005107">
    <property type="entry name" value="CO_DH_flav_C"/>
</dbReference>
<dbReference type="PANTHER" id="PTHR42659:SF2">
    <property type="entry name" value="XANTHINE DEHYDROGENASE SUBUNIT C-RELATED"/>
    <property type="match status" value="1"/>
</dbReference>
<dbReference type="EMBL" id="CP053564">
    <property type="protein sequence ID" value="QJY45334.1"/>
    <property type="molecule type" value="Genomic_DNA"/>
</dbReference>
<sequence length="294" mass="30997">MKPAAFSYHRARDVTGAVALLSELAAAGEDPKLLAGGQSLVPMMSFRLARPSALVDLGGLRRRGELTGITPQADGSLRIGALTTHHEVETSTATGRDYRVLRRAMRWVGHLPIRTRGTVAGSLVHGDATAEWCLLALLCDARIVAEGPGGRREIRAEEMFHGFYATEVEPDELVTEVVFTRPAPHAALTEFAQRHGDFAVVDAAVALDRAPDGTLLGGRVVLGGVAPAPVRVPVAEAELDGGPASFAACADAAAAGVDPPGDAHGSSDYRRHLVRTLVTRACEQAWDGAKESHP</sequence>
<evidence type="ECO:0000259" key="4">
    <source>
        <dbReference type="PROSITE" id="PS51387"/>
    </source>
</evidence>
<organism evidence="5 6">
    <name type="scientific">Pseudonocardia broussonetiae</name>
    <dbReference type="NCBI Taxonomy" id="2736640"/>
    <lineage>
        <taxon>Bacteria</taxon>
        <taxon>Bacillati</taxon>
        <taxon>Actinomycetota</taxon>
        <taxon>Actinomycetes</taxon>
        <taxon>Pseudonocardiales</taxon>
        <taxon>Pseudonocardiaceae</taxon>
        <taxon>Pseudonocardia</taxon>
    </lineage>
</organism>
<dbReference type="Gene3D" id="3.30.390.50">
    <property type="entry name" value="CO dehydrogenase flavoprotein, C-terminal domain"/>
    <property type="match status" value="1"/>
</dbReference>
<dbReference type="AlphaFoldDB" id="A0A6M6JBM7"/>
<dbReference type="SMART" id="SM01092">
    <property type="entry name" value="CO_deh_flav_C"/>
    <property type="match status" value="1"/>
</dbReference>
<dbReference type="GO" id="GO:0016491">
    <property type="term" value="F:oxidoreductase activity"/>
    <property type="evidence" value="ECO:0007669"/>
    <property type="project" value="UniProtKB-KW"/>
</dbReference>
<dbReference type="Gene3D" id="3.30.43.10">
    <property type="entry name" value="Uridine Diphospho-n-acetylenolpyruvylglucosamine Reductase, domain 2"/>
    <property type="match status" value="1"/>
</dbReference>
<name>A0A6M6JBM7_9PSEU</name>
<reference evidence="5 6" key="1">
    <citation type="submission" date="2020-05" db="EMBL/GenBank/DDBJ databases">
        <authorList>
            <person name="Mo P."/>
        </authorList>
    </citation>
    <scope>NUCLEOTIDE SEQUENCE [LARGE SCALE GENOMIC DNA]</scope>
    <source>
        <strain evidence="5 6">Gen01</strain>
    </source>
</reference>
<keyword evidence="3" id="KW-0560">Oxidoreductase</keyword>
<dbReference type="InterPro" id="IPR016169">
    <property type="entry name" value="FAD-bd_PCMH_sub2"/>
</dbReference>
<dbReference type="SUPFAM" id="SSF56176">
    <property type="entry name" value="FAD-binding/transporter-associated domain-like"/>
    <property type="match status" value="1"/>
</dbReference>
<dbReference type="Pfam" id="PF00941">
    <property type="entry name" value="FAD_binding_5"/>
    <property type="match status" value="1"/>
</dbReference>
<dbReference type="InterPro" id="IPR036683">
    <property type="entry name" value="CO_DH_flav_C_dom_sf"/>
</dbReference>
<keyword evidence="2" id="KW-0274">FAD</keyword>
<proteinExistence type="predicted"/>
<dbReference type="InterPro" id="IPR051312">
    <property type="entry name" value="Diverse_Substr_Oxidored"/>
</dbReference>
<evidence type="ECO:0000256" key="1">
    <source>
        <dbReference type="ARBA" id="ARBA00022630"/>
    </source>
</evidence>
<dbReference type="RefSeq" id="WP_172155254.1">
    <property type="nucleotide sequence ID" value="NZ_CP053564.1"/>
</dbReference>
<evidence type="ECO:0000313" key="5">
    <source>
        <dbReference type="EMBL" id="QJY45334.1"/>
    </source>
</evidence>
<evidence type="ECO:0000256" key="2">
    <source>
        <dbReference type="ARBA" id="ARBA00022827"/>
    </source>
</evidence>
<dbReference type="KEGG" id="pbro:HOP40_05445"/>
<dbReference type="Proteomes" id="UP000505377">
    <property type="component" value="Chromosome"/>
</dbReference>
<protein>
    <submittedName>
        <fullName evidence="5">Xanthine dehydrogenase family protein subunit M</fullName>
    </submittedName>
</protein>
<keyword evidence="1" id="KW-0285">Flavoprotein</keyword>
<dbReference type="SUPFAM" id="SSF55447">
    <property type="entry name" value="CO dehydrogenase flavoprotein C-terminal domain-like"/>
    <property type="match status" value="1"/>
</dbReference>
<dbReference type="InterPro" id="IPR036318">
    <property type="entry name" value="FAD-bd_PCMH-like_sf"/>
</dbReference>
<dbReference type="Pfam" id="PF03450">
    <property type="entry name" value="CO_deh_flav_C"/>
    <property type="match status" value="1"/>
</dbReference>
<dbReference type="PANTHER" id="PTHR42659">
    <property type="entry name" value="XANTHINE DEHYDROGENASE SUBUNIT C-RELATED"/>
    <property type="match status" value="1"/>
</dbReference>
<dbReference type="InterPro" id="IPR016166">
    <property type="entry name" value="FAD-bd_PCMH"/>
</dbReference>